<dbReference type="Proteomes" id="UP000623687">
    <property type="component" value="Unassembled WGS sequence"/>
</dbReference>
<dbReference type="GeneID" id="59371603"/>
<keyword evidence="10" id="KW-1185">Reference proteome</keyword>
<keyword evidence="3 7" id="KW-0812">Transmembrane</keyword>
<feature type="transmembrane region" description="Helical" evidence="7">
    <location>
        <begin position="411"/>
        <end position="433"/>
    </location>
</feature>
<protein>
    <recommendedName>
        <fullName evidence="8">Major facilitator superfamily (MFS) profile domain-containing protein</fullName>
    </recommendedName>
</protein>
<dbReference type="Pfam" id="PF07690">
    <property type="entry name" value="MFS_1"/>
    <property type="match status" value="1"/>
</dbReference>
<evidence type="ECO:0000256" key="5">
    <source>
        <dbReference type="ARBA" id="ARBA00023136"/>
    </source>
</evidence>
<dbReference type="OrthoDB" id="440755at2759"/>
<dbReference type="SUPFAM" id="SSF103473">
    <property type="entry name" value="MFS general substrate transporter"/>
    <property type="match status" value="1"/>
</dbReference>
<feature type="domain" description="Major facilitator superfamily (MFS) profile" evidence="8">
    <location>
        <begin position="66"/>
        <end position="514"/>
    </location>
</feature>
<evidence type="ECO:0000259" key="8">
    <source>
        <dbReference type="PROSITE" id="PS50850"/>
    </source>
</evidence>
<evidence type="ECO:0000256" key="1">
    <source>
        <dbReference type="ARBA" id="ARBA00004141"/>
    </source>
</evidence>
<feature type="transmembrane region" description="Helical" evidence="7">
    <location>
        <begin position="157"/>
        <end position="180"/>
    </location>
</feature>
<feature type="transmembrane region" description="Helical" evidence="7">
    <location>
        <begin position="487"/>
        <end position="512"/>
    </location>
</feature>
<keyword evidence="5 7" id="KW-0472">Membrane</keyword>
<dbReference type="GO" id="GO:0022857">
    <property type="term" value="F:transmembrane transporter activity"/>
    <property type="evidence" value="ECO:0007669"/>
    <property type="project" value="InterPro"/>
</dbReference>
<feature type="transmembrane region" description="Helical" evidence="7">
    <location>
        <begin position="192"/>
        <end position="215"/>
    </location>
</feature>
<feature type="transmembrane region" description="Helical" evidence="7">
    <location>
        <begin position="319"/>
        <end position="336"/>
    </location>
</feature>
<feature type="transmembrane region" description="Helical" evidence="7">
    <location>
        <begin position="253"/>
        <end position="274"/>
    </location>
</feature>
<dbReference type="EMBL" id="JACETU010000010">
    <property type="protein sequence ID" value="KAF7419178.1"/>
    <property type="molecule type" value="Genomic_DNA"/>
</dbReference>
<name>A0A8H6ZHC3_PLEOS</name>
<comment type="caution">
    <text evidence="9">The sequence shown here is derived from an EMBL/GenBank/DDBJ whole genome shotgun (WGS) entry which is preliminary data.</text>
</comment>
<evidence type="ECO:0000256" key="2">
    <source>
        <dbReference type="ARBA" id="ARBA00022448"/>
    </source>
</evidence>
<sequence>MSTASESTRQVEDFTEISQTSSSSAEKITVTESSPRETEKSDVEASAVENAIPPTETLSKRRKVLVLFIVCLAQFFDIFNGNASIISLPELGRDLGFEPGALQWILSAYTLTFASFMLISGSVSDIFHPKPVFCAGFAVVGLFAIPVGASVHPIMAIVFRALQGIGAAMNVPSSLAMIRIAYQDPVEQNHAYAWYASAGAIGNVLGFIIGGVLTARTTWRWVHYLIAIAVIPTSILAWFILPNPVPKTDKRRGIDLPGVLTLTAGLILFVYAISASSDSGWGSPQVITTLVLSVVVMGAFFGVERIVKEPALPLQTWTNKNFIPLFFYGWTAYWWLLGMELQLVDVFTQLWHDSSLIAAVRCIPLGPSGVLSCYLAGKYVTRAPHTLLIGGPTLMAVASILFALGDTPDKYWSHIFTGLIIGHMGMGGVYVGCTTMIMSGARKGEEGVVGAVTYTAYQMGATLGLAVVSSITLGVNSGRALDPISQHAGYAASFWSLLGVNGFAMIVAIFFVRR</sequence>
<evidence type="ECO:0000256" key="4">
    <source>
        <dbReference type="ARBA" id="ARBA00022989"/>
    </source>
</evidence>
<evidence type="ECO:0000313" key="10">
    <source>
        <dbReference type="Proteomes" id="UP000623687"/>
    </source>
</evidence>
<dbReference type="VEuPathDB" id="FungiDB:PC9H_001762"/>
<accession>A0A8H6ZHC3</accession>
<dbReference type="Gene3D" id="1.20.1720.10">
    <property type="entry name" value="Multidrug resistance protein D"/>
    <property type="match status" value="1"/>
</dbReference>
<dbReference type="RefSeq" id="XP_036626032.1">
    <property type="nucleotide sequence ID" value="XM_036771411.1"/>
</dbReference>
<dbReference type="Gene3D" id="1.20.1250.20">
    <property type="entry name" value="MFS general substrate transporter like domains"/>
    <property type="match status" value="1"/>
</dbReference>
<dbReference type="PANTHER" id="PTHR42718">
    <property type="entry name" value="MAJOR FACILITATOR SUPERFAMILY MULTIDRUG TRANSPORTER MFSC"/>
    <property type="match status" value="1"/>
</dbReference>
<evidence type="ECO:0000313" key="9">
    <source>
        <dbReference type="EMBL" id="KAF7419178.1"/>
    </source>
</evidence>
<keyword evidence="4 7" id="KW-1133">Transmembrane helix</keyword>
<dbReference type="InterPro" id="IPR036259">
    <property type="entry name" value="MFS_trans_sf"/>
</dbReference>
<feature type="transmembrane region" description="Helical" evidence="7">
    <location>
        <begin position="356"/>
        <end position="375"/>
    </location>
</feature>
<feature type="transmembrane region" description="Helical" evidence="7">
    <location>
        <begin position="286"/>
        <end position="307"/>
    </location>
</feature>
<proteinExistence type="predicted"/>
<keyword evidence="2" id="KW-0813">Transport</keyword>
<feature type="transmembrane region" description="Helical" evidence="7">
    <location>
        <begin position="387"/>
        <end position="405"/>
    </location>
</feature>
<feature type="transmembrane region" description="Helical" evidence="7">
    <location>
        <begin position="132"/>
        <end position="151"/>
    </location>
</feature>
<dbReference type="InterPro" id="IPR020846">
    <property type="entry name" value="MFS_dom"/>
</dbReference>
<evidence type="ECO:0000256" key="7">
    <source>
        <dbReference type="SAM" id="Phobius"/>
    </source>
</evidence>
<dbReference type="AlphaFoldDB" id="A0A8H6ZHC3"/>
<feature type="transmembrane region" description="Helical" evidence="7">
    <location>
        <begin position="454"/>
        <end position="475"/>
    </location>
</feature>
<dbReference type="GO" id="GO:0016020">
    <property type="term" value="C:membrane"/>
    <property type="evidence" value="ECO:0007669"/>
    <property type="project" value="UniProtKB-SubCell"/>
</dbReference>
<feature type="region of interest" description="Disordered" evidence="6">
    <location>
        <begin position="1"/>
        <end position="48"/>
    </location>
</feature>
<feature type="transmembrane region" description="Helical" evidence="7">
    <location>
        <begin position="221"/>
        <end position="241"/>
    </location>
</feature>
<feature type="transmembrane region" description="Helical" evidence="7">
    <location>
        <begin position="64"/>
        <end position="81"/>
    </location>
</feature>
<feature type="compositionally biased region" description="Polar residues" evidence="6">
    <location>
        <begin position="16"/>
        <end position="33"/>
    </location>
</feature>
<organism evidence="9 10">
    <name type="scientific">Pleurotus ostreatus</name>
    <name type="common">Oyster mushroom</name>
    <name type="synonym">White-rot fungus</name>
    <dbReference type="NCBI Taxonomy" id="5322"/>
    <lineage>
        <taxon>Eukaryota</taxon>
        <taxon>Fungi</taxon>
        <taxon>Dikarya</taxon>
        <taxon>Basidiomycota</taxon>
        <taxon>Agaricomycotina</taxon>
        <taxon>Agaricomycetes</taxon>
        <taxon>Agaricomycetidae</taxon>
        <taxon>Agaricales</taxon>
        <taxon>Pleurotineae</taxon>
        <taxon>Pleurotaceae</taxon>
        <taxon>Pleurotus</taxon>
    </lineage>
</organism>
<gene>
    <name evidence="9" type="ORF">PC9H_001762</name>
</gene>
<dbReference type="PANTHER" id="PTHR42718:SF9">
    <property type="entry name" value="MAJOR FACILITATOR SUPERFAMILY MULTIDRUG TRANSPORTER MFSC"/>
    <property type="match status" value="1"/>
</dbReference>
<evidence type="ECO:0000256" key="3">
    <source>
        <dbReference type="ARBA" id="ARBA00022692"/>
    </source>
</evidence>
<feature type="compositionally biased region" description="Basic and acidic residues" evidence="6">
    <location>
        <begin position="34"/>
        <end position="43"/>
    </location>
</feature>
<feature type="transmembrane region" description="Helical" evidence="7">
    <location>
        <begin position="101"/>
        <end position="120"/>
    </location>
</feature>
<reference evidence="9" key="1">
    <citation type="submission" date="2019-07" db="EMBL/GenBank/DDBJ databases">
        <authorList>
            <person name="Palmer J.M."/>
        </authorList>
    </citation>
    <scope>NUCLEOTIDE SEQUENCE</scope>
    <source>
        <strain evidence="9">PC9</strain>
    </source>
</reference>
<evidence type="ECO:0000256" key="6">
    <source>
        <dbReference type="SAM" id="MobiDB-lite"/>
    </source>
</evidence>
<dbReference type="PROSITE" id="PS50850">
    <property type="entry name" value="MFS"/>
    <property type="match status" value="1"/>
</dbReference>
<comment type="subcellular location">
    <subcellularLocation>
        <location evidence="1">Membrane</location>
        <topology evidence="1">Multi-pass membrane protein</topology>
    </subcellularLocation>
</comment>
<dbReference type="InterPro" id="IPR011701">
    <property type="entry name" value="MFS"/>
</dbReference>